<dbReference type="eggNOG" id="COG0438">
    <property type="taxonomic scope" value="Bacteria"/>
</dbReference>
<keyword evidence="1" id="KW-0328">Glycosyltransferase</keyword>
<accession>C1CY85</accession>
<dbReference type="STRING" id="546414.Deide_20311"/>
<dbReference type="CAZy" id="GT4">
    <property type="family name" value="Glycosyltransferase Family 4"/>
</dbReference>
<dbReference type="Proteomes" id="UP000002208">
    <property type="component" value="Chromosome"/>
</dbReference>
<evidence type="ECO:0000256" key="1">
    <source>
        <dbReference type="ARBA" id="ARBA00022676"/>
    </source>
</evidence>
<dbReference type="AlphaFoldDB" id="C1CY85"/>
<dbReference type="PANTHER" id="PTHR12526">
    <property type="entry name" value="GLYCOSYLTRANSFERASE"/>
    <property type="match status" value="1"/>
</dbReference>
<name>C1CY85_DEIDV</name>
<dbReference type="PaxDb" id="546414-Deide_20311"/>
<dbReference type="OrthoDB" id="9815351at2"/>
<dbReference type="HOGENOM" id="CLU_062433_0_0_0"/>
<organism evidence="3 4">
    <name type="scientific">Deinococcus deserti (strain DSM 17065 / CIP 109153 / LMG 22923 / VCD115)</name>
    <dbReference type="NCBI Taxonomy" id="546414"/>
    <lineage>
        <taxon>Bacteria</taxon>
        <taxon>Thermotogati</taxon>
        <taxon>Deinococcota</taxon>
        <taxon>Deinococci</taxon>
        <taxon>Deinococcales</taxon>
        <taxon>Deinococcaceae</taxon>
        <taxon>Deinococcus</taxon>
    </lineage>
</organism>
<keyword evidence="4" id="KW-1185">Reference proteome</keyword>
<protein>
    <submittedName>
        <fullName evidence="3">Putative glycosyl transferase</fullName>
    </submittedName>
</protein>
<gene>
    <name evidence="3" type="ordered locus">Deide_20311</name>
</gene>
<reference evidence="3 4" key="1">
    <citation type="journal article" date="2009" name="PLoS Genet.">
        <title>Alliance of proteomics and genomics to unravel the specificities of Sahara bacterium Deinococcus deserti.</title>
        <authorList>
            <person name="de Groot A."/>
            <person name="Dulermo R."/>
            <person name="Ortet P."/>
            <person name="Blanchard L."/>
            <person name="Guerin P."/>
            <person name="Fernandez B."/>
            <person name="Vacherie B."/>
            <person name="Dossat C."/>
            <person name="Jolivet E."/>
            <person name="Siguier P."/>
            <person name="Chandler M."/>
            <person name="Barakat M."/>
            <person name="Dedieu A."/>
            <person name="Barbe V."/>
            <person name="Heulin T."/>
            <person name="Sommer S."/>
            <person name="Achouak W."/>
            <person name="Armengaud J."/>
        </authorList>
    </citation>
    <scope>NUCLEOTIDE SEQUENCE [LARGE SCALE GENOMIC DNA]</scope>
    <source>
        <strain evidence="4">DSM 17065 / CIP 109153 / LMG 22923 / VCD115</strain>
    </source>
</reference>
<evidence type="ECO:0000313" key="4">
    <source>
        <dbReference type="Proteomes" id="UP000002208"/>
    </source>
</evidence>
<evidence type="ECO:0000313" key="3">
    <source>
        <dbReference type="EMBL" id="ACO47041.1"/>
    </source>
</evidence>
<proteinExistence type="predicted"/>
<sequence>MSLRVLTLSPYPLLGPSARYRMYAFQEPLQARGIELDIRPFLTPRAFELRMNGAPQHPLALARVALATMERLREAQTARGRYDLIYVHRQTAPAAHKFFDRKFLRSGVPFVFDMDDAVFTQYPIQNLLRGSVGATVGNAYLADYVQRISPQTRVTVVPTVVDTDKYTVRPQQGPKTKAVVGWIGTSTTFARYLLPFLRGLVEVCRKFGAEFRVIASPDVRERTEAAGAIFVPWSLETEIQELQKFCIGVMPLLDDEYVRGKCAFKLIEYGAVGIPSVGSEIGANSEVIRHGDTGFLAKNAAEFEQYLADLLTRTDLGRSLGLAARRVIEDRFSLSSQVDVMERVLRDAAESRIHVRN</sequence>
<dbReference type="EMBL" id="CP001114">
    <property type="protein sequence ID" value="ACO47041.1"/>
    <property type="molecule type" value="Genomic_DNA"/>
</dbReference>
<dbReference type="Gene3D" id="3.40.50.2000">
    <property type="entry name" value="Glycogen Phosphorylase B"/>
    <property type="match status" value="3"/>
</dbReference>
<dbReference type="PANTHER" id="PTHR12526:SF510">
    <property type="entry name" value="D-INOSITOL 3-PHOSPHATE GLYCOSYLTRANSFERASE"/>
    <property type="match status" value="1"/>
</dbReference>
<dbReference type="GO" id="GO:0016757">
    <property type="term" value="F:glycosyltransferase activity"/>
    <property type="evidence" value="ECO:0007669"/>
    <property type="project" value="UniProtKB-KW"/>
</dbReference>
<dbReference type="Pfam" id="PF13692">
    <property type="entry name" value="Glyco_trans_1_4"/>
    <property type="match status" value="1"/>
</dbReference>
<dbReference type="SUPFAM" id="SSF53756">
    <property type="entry name" value="UDP-Glycosyltransferase/glycogen phosphorylase"/>
    <property type="match status" value="1"/>
</dbReference>
<evidence type="ECO:0000256" key="2">
    <source>
        <dbReference type="ARBA" id="ARBA00022679"/>
    </source>
</evidence>
<dbReference type="KEGG" id="ddr:Deide_20311"/>
<keyword evidence="2 3" id="KW-0808">Transferase</keyword>